<dbReference type="Proteomes" id="UP000254785">
    <property type="component" value="Unassembled WGS sequence"/>
</dbReference>
<keyword evidence="1" id="KW-0472">Membrane</keyword>
<evidence type="ECO:0000313" key="2">
    <source>
        <dbReference type="EMBL" id="STJ78623.1"/>
    </source>
</evidence>
<evidence type="ECO:0000256" key="1">
    <source>
        <dbReference type="SAM" id="Phobius"/>
    </source>
</evidence>
<feature type="transmembrane region" description="Helical" evidence="1">
    <location>
        <begin position="20"/>
        <end position="42"/>
    </location>
</feature>
<accession>A0A376Y4W4</accession>
<gene>
    <name evidence="2" type="ORF">NCTC9117_01165</name>
</gene>
<evidence type="ECO:0000313" key="3">
    <source>
        <dbReference type="Proteomes" id="UP000254785"/>
    </source>
</evidence>
<sequence>MMAGKQRAFLVAQTIASIGYIVLLFMFCHLFGVLGAAFAYSVGNVWMWCSR</sequence>
<proteinExistence type="predicted"/>
<protein>
    <submittedName>
        <fullName evidence="2">Membrane protein, conserved protein</fullName>
    </submittedName>
</protein>
<name>A0A376Y4W4_ECOLX</name>
<reference evidence="2 3" key="1">
    <citation type="submission" date="2018-06" db="EMBL/GenBank/DDBJ databases">
        <authorList>
            <consortium name="Pathogen Informatics"/>
            <person name="Doyle S."/>
        </authorList>
    </citation>
    <scope>NUCLEOTIDE SEQUENCE [LARGE SCALE GENOMIC DNA]</scope>
    <source>
        <strain evidence="2 3">NCTC9117</strain>
    </source>
</reference>
<dbReference type="EMBL" id="UGDC01000003">
    <property type="protein sequence ID" value="STJ78623.1"/>
    <property type="molecule type" value="Genomic_DNA"/>
</dbReference>
<keyword evidence="1" id="KW-0812">Transmembrane</keyword>
<organism evidence="2 3">
    <name type="scientific">Escherichia coli</name>
    <dbReference type="NCBI Taxonomy" id="562"/>
    <lineage>
        <taxon>Bacteria</taxon>
        <taxon>Pseudomonadati</taxon>
        <taxon>Pseudomonadota</taxon>
        <taxon>Gammaproteobacteria</taxon>
        <taxon>Enterobacterales</taxon>
        <taxon>Enterobacteriaceae</taxon>
        <taxon>Escherichia</taxon>
    </lineage>
</organism>
<keyword evidence="1" id="KW-1133">Transmembrane helix</keyword>
<dbReference type="AlphaFoldDB" id="A0A376Y4W4"/>